<reference evidence="1" key="1">
    <citation type="submission" date="2023-04" db="EMBL/GenBank/DDBJ databases">
        <title>Ambrosiozyma monospora NBRC 10751.</title>
        <authorList>
            <person name="Ichikawa N."/>
            <person name="Sato H."/>
            <person name="Tonouchi N."/>
        </authorList>
    </citation>
    <scope>NUCLEOTIDE SEQUENCE</scope>
    <source>
        <strain evidence="1">NBRC 10751</strain>
    </source>
</reference>
<gene>
    <name evidence="1" type="ORF">Amon02_000252100</name>
</gene>
<evidence type="ECO:0000313" key="1">
    <source>
        <dbReference type="EMBL" id="GME76267.1"/>
    </source>
</evidence>
<accession>A0ACB5SXW2</accession>
<name>A0ACB5SXW2_AMBMO</name>
<keyword evidence="2" id="KW-1185">Reference proteome</keyword>
<protein>
    <submittedName>
        <fullName evidence="1">Unnamed protein product</fullName>
    </submittedName>
</protein>
<dbReference type="EMBL" id="BSXS01001468">
    <property type="protein sequence ID" value="GME76267.1"/>
    <property type="molecule type" value="Genomic_DNA"/>
</dbReference>
<sequence length="67" mass="6811">MVLNTFGAHIKTHKRDLDELITASGASLSKEQLEQLISELSAAATSAANALSISATAIATGAVSSLI</sequence>
<dbReference type="Proteomes" id="UP001165064">
    <property type="component" value="Unassembled WGS sequence"/>
</dbReference>
<evidence type="ECO:0000313" key="2">
    <source>
        <dbReference type="Proteomes" id="UP001165064"/>
    </source>
</evidence>
<proteinExistence type="predicted"/>
<organism evidence="1 2">
    <name type="scientific">Ambrosiozyma monospora</name>
    <name type="common">Yeast</name>
    <name type="synonym">Endomycopsis monosporus</name>
    <dbReference type="NCBI Taxonomy" id="43982"/>
    <lineage>
        <taxon>Eukaryota</taxon>
        <taxon>Fungi</taxon>
        <taxon>Dikarya</taxon>
        <taxon>Ascomycota</taxon>
        <taxon>Saccharomycotina</taxon>
        <taxon>Pichiomycetes</taxon>
        <taxon>Pichiales</taxon>
        <taxon>Pichiaceae</taxon>
        <taxon>Ambrosiozyma</taxon>
    </lineage>
</organism>
<comment type="caution">
    <text evidence="1">The sequence shown here is derived from an EMBL/GenBank/DDBJ whole genome shotgun (WGS) entry which is preliminary data.</text>
</comment>